<proteinExistence type="predicted"/>
<accession>A0A1I3LJP3</accession>
<dbReference type="EMBL" id="FORI01000007">
    <property type="protein sequence ID" value="SFI84962.1"/>
    <property type="molecule type" value="Genomic_DNA"/>
</dbReference>
<gene>
    <name evidence="1" type="ORF">SAMN04487775_10727</name>
</gene>
<dbReference type="AlphaFoldDB" id="A0A1I3LJP3"/>
<reference evidence="2" key="1">
    <citation type="submission" date="2016-10" db="EMBL/GenBank/DDBJ databases">
        <authorList>
            <person name="Varghese N."/>
            <person name="Submissions S."/>
        </authorList>
    </citation>
    <scope>NUCLEOTIDE SEQUENCE [LARGE SCALE GENOMIC DNA]</scope>
    <source>
        <strain evidence="2">XBD1002</strain>
    </source>
</reference>
<evidence type="ECO:0000313" key="2">
    <source>
        <dbReference type="Proteomes" id="UP000182737"/>
    </source>
</evidence>
<dbReference type="RefSeq" id="WP_074932193.1">
    <property type="nucleotide sequence ID" value="NZ_FORI01000007.1"/>
</dbReference>
<name>A0A1I3LJP3_9SPIR</name>
<dbReference type="Proteomes" id="UP000182737">
    <property type="component" value="Unassembled WGS sequence"/>
</dbReference>
<evidence type="ECO:0000313" key="1">
    <source>
        <dbReference type="EMBL" id="SFI84962.1"/>
    </source>
</evidence>
<sequence length="63" mass="7156">MGVTIMMDVTKADVENLSQELEVTKNEGLQDFIERVLQATDEFTKYMLHDAMEVAKVNPYSMG</sequence>
<organism evidence="1 2">
    <name type="scientific">Treponema bryantii</name>
    <dbReference type="NCBI Taxonomy" id="163"/>
    <lineage>
        <taxon>Bacteria</taxon>
        <taxon>Pseudomonadati</taxon>
        <taxon>Spirochaetota</taxon>
        <taxon>Spirochaetia</taxon>
        <taxon>Spirochaetales</taxon>
        <taxon>Treponemataceae</taxon>
        <taxon>Treponema</taxon>
    </lineage>
</organism>
<protein>
    <submittedName>
        <fullName evidence="1">Uncharacterized protein</fullName>
    </submittedName>
</protein>
<keyword evidence="2" id="KW-1185">Reference proteome</keyword>